<dbReference type="Gene3D" id="2.40.280.10">
    <property type="match status" value="1"/>
</dbReference>
<dbReference type="InterPro" id="IPR000037">
    <property type="entry name" value="SsrA-bd_prot"/>
</dbReference>
<dbReference type="InterPro" id="IPR023620">
    <property type="entry name" value="SmpB"/>
</dbReference>
<dbReference type="NCBIfam" id="NF003843">
    <property type="entry name" value="PRK05422.1"/>
    <property type="match status" value="1"/>
</dbReference>
<evidence type="ECO:0000313" key="3">
    <source>
        <dbReference type="EMBL" id="VAW54956.1"/>
    </source>
</evidence>
<dbReference type="InterPro" id="IPR020081">
    <property type="entry name" value="SsrA-bd_prot_CS"/>
</dbReference>
<dbReference type="GO" id="GO:0003723">
    <property type="term" value="F:RNA binding"/>
    <property type="evidence" value="ECO:0007669"/>
    <property type="project" value="UniProtKB-KW"/>
</dbReference>
<dbReference type="PANTHER" id="PTHR30308">
    <property type="entry name" value="TMRNA-BINDING COMPONENT OF TRANS-TRANSLATION TAGGING COMPLEX"/>
    <property type="match status" value="1"/>
</dbReference>
<dbReference type="GO" id="GO:0005829">
    <property type="term" value="C:cytosol"/>
    <property type="evidence" value="ECO:0007669"/>
    <property type="project" value="TreeGrafter"/>
</dbReference>
<protein>
    <submittedName>
        <fullName evidence="3">TmRNA-binding protein SmpB</fullName>
    </submittedName>
</protein>
<dbReference type="AlphaFoldDB" id="A0A3B0XEC1"/>
<gene>
    <name evidence="3" type="ORF">MNBD_GAMMA05-1675</name>
</gene>
<reference evidence="3" key="1">
    <citation type="submission" date="2018-06" db="EMBL/GenBank/DDBJ databases">
        <authorList>
            <person name="Zhirakovskaya E."/>
        </authorList>
    </citation>
    <scope>NUCLEOTIDE SEQUENCE</scope>
</reference>
<dbReference type="Pfam" id="PF01668">
    <property type="entry name" value="SmpB"/>
    <property type="match status" value="1"/>
</dbReference>
<dbReference type="NCBIfam" id="TIGR00086">
    <property type="entry name" value="smpB"/>
    <property type="match status" value="1"/>
</dbReference>
<dbReference type="PANTHER" id="PTHR30308:SF2">
    <property type="entry name" value="SSRA-BINDING PROTEIN"/>
    <property type="match status" value="1"/>
</dbReference>
<accession>A0A3B0XEC1</accession>
<keyword evidence="2" id="KW-0694">RNA-binding</keyword>
<evidence type="ECO:0000256" key="1">
    <source>
        <dbReference type="ARBA" id="ARBA00022490"/>
    </source>
</evidence>
<dbReference type="EMBL" id="UOFE01000045">
    <property type="protein sequence ID" value="VAW54956.1"/>
    <property type="molecule type" value="Genomic_DNA"/>
</dbReference>
<dbReference type="SUPFAM" id="SSF74982">
    <property type="entry name" value="Small protein B (SmpB)"/>
    <property type="match status" value="1"/>
</dbReference>
<evidence type="ECO:0000256" key="2">
    <source>
        <dbReference type="ARBA" id="ARBA00022884"/>
    </source>
</evidence>
<keyword evidence="1" id="KW-0963">Cytoplasm</keyword>
<proteinExistence type="inferred from homology"/>
<organism evidence="3">
    <name type="scientific">hydrothermal vent metagenome</name>
    <dbReference type="NCBI Taxonomy" id="652676"/>
    <lineage>
        <taxon>unclassified sequences</taxon>
        <taxon>metagenomes</taxon>
        <taxon>ecological metagenomes</taxon>
    </lineage>
</organism>
<sequence>MAKKPKKKSNDNTIARNRKARYDYTIESNFEAGLVLEGWEVKSLREGRVQIDESYIFAKNGELEWIGGTITPLISASSHIHPSPTRARKILMHRYEIDRLIGQIDRKGYTLVPLALFWKKNGRVKLDIGLAKGKKDHDKRASIKERDWQREKARTLKIR</sequence>
<dbReference type="GO" id="GO:0070930">
    <property type="term" value="P:trans-translation-dependent protein tagging"/>
    <property type="evidence" value="ECO:0007669"/>
    <property type="project" value="TreeGrafter"/>
</dbReference>
<dbReference type="HAMAP" id="MF_00023">
    <property type="entry name" value="SmpB"/>
    <property type="match status" value="1"/>
</dbReference>
<name>A0A3B0XEC1_9ZZZZ</name>
<dbReference type="CDD" id="cd09294">
    <property type="entry name" value="SmpB"/>
    <property type="match status" value="1"/>
</dbReference>
<dbReference type="PROSITE" id="PS01317">
    <property type="entry name" value="SSRP"/>
    <property type="match status" value="1"/>
</dbReference>